<dbReference type="RefSeq" id="WP_145378916.1">
    <property type="nucleotide sequence ID" value="NZ_CP036276.1"/>
</dbReference>
<feature type="compositionally biased region" description="Polar residues" evidence="6">
    <location>
        <begin position="14"/>
        <end position="27"/>
    </location>
</feature>
<evidence type="ECO:0000256" key="5">
    <source>
        <dbReference type="ARBA" id="ARBA00022842"/>
    </source>
</evidence>
<sequence length="620" mass="67945">MTIASSESHGRDQGATTATVSETNSPSAKPVKRAKRRSTSHLKAVPETLELRESMRDEAERFVERLDKSKPFNKGELEAYGHELLKEINQPEKFLGFVMVLIGNFYWKRQFLALPFDRRLLLLPHCLKHAEGCPADYDEFGLDCEKCGACSIADYKVRAEQLGYKVLVAEGSPIVLKIIVSGHVDGILGVACLNVLEKAIDKVLVAGVPSYAVPLHTGDCKNTTLDESWIWDCLEKYEPLPEPQTNGYIPLMRASNRMFEEQFDELVPPIRSTGASTDVDSPLASTEAISYDWLAHGGKRLRPFITLAAYDAVSGSSGLAAGFEDDIDIPVAVRRGAIAIEAFHKASLAHDDIEDDDLYRYGQETLHRRYGTGMAINVGDYLIGLGYRLVSRGAAELGGDVVADVLDSMAKAHIKLCDGQGAEMRWQANGEIDLTPIDALKIYALKTSPAFEAALFAGLRMGGAIDEYREMIPAFCRHLGVGFQILNDLKDWQGDDDNKLIAGQDALSLRPTLLLAMALEAADAQQRSELEEILTGEGDGGFRLGRLRRIYDECGVFDKAHALVEKSRARAEALADDVQPDALRQLLYFMVDTVLAEESTQQSPATTVLAPLPILGTVGA</sequence>
<evidence type="ECO:0000313" key="8">
    <source>
        <dbReference type="Proteomes" id="UP000319383"/>
    </source>
</evidence>
<comment type="similarity">
    <text evidence="2">Belongs to the FPP/GGPP synthase family.</text>
</comment>
<dbReference type="GO" id="GO:0008299">
    <property type="term" value="P:isoprenoid biosynthetic process"/>
    <property type="evidence" value="ECO:0007669"/>
    <property type="project" value="InterPro"/>
</dbReference>
<feature type="compositionally biased region" description="Basic residues" evidence="6">
    <location>
        <begin position="30"/>
        <end position="40"/>
    </location>
</feature>
<evidence type="ECO:0000256" key="6">
    <source>
        <dbReference type="SAM" id="MobiDB-lite"/>
    </source>
</evidence>
<dbReference type="KEGG" id="sdyn:Mal52_49170"/>
<keyword evidence="4" id="KW-0479">Metal-binding</keyword>
<keyword evidence="3 7" id="KW-0808">Transferase</keyword>
<dbReference type="InterPro" id="IPR000092">
    <property type="entry name" value="Polyprenyl_synt"/>
</dbReference>
<dbReference type="GO" id="GO:0052923">
    <property type="term" value="F:all-trans-nonaprenyl-diphosphate synthase (geranyl-diphosphate specific) activity"/>
    <property type="evidence" value="ECO:0007669"/>
    <property type="project" value="UniProtKB-EC"/>
</dbReference>
<dbReference type="SFLD" id="SFLDS00005">
    <property type="entry name" value="Isoprenoid_Synthase_Type_I"/>
    <property type="match status" value="1"/>
</dbReference>
<dbReference type="InterPro" id="IPR008949">
    <property type="entry name" value="Isoprenoid_synthase_dom_sf"/>
</dbReference>
<keyword evidence="5" id="KW-0460">Magnesium</keyword>
<keyword evidence="8" id="KW-1185">Reference proteome</keyword>
<dbReference type="EC" id="2.5.1.84" evidence="7"/>
<reference evidence="7 8" key="1">
    <citation type="submission" date="2019-02" db="EMBL/GenBank/DDBJ databases">
        <title>Deep-cultivation of Planctomycetes and their phenomic and genomic characterization uncovers novel biology.</title>
        <authorList>
            <person name="Wiegand S."/>
            <person name="Jogler M."/>
            <person name="Boedeker C."/>
            <person name="Pinto D."/>
            <person name="Vollmers J."/>
            <person name="Rivas-Marin E."/>
            <person name="Kohn T."/>
            <person name="Peeters S.H."/>
            <person name="Heuer A."/>
            <person name="Rast P."/>
            <person name="Oberbeckmann S."/>
            <person name="Bunk B."/>
            <person name="Jeske O."/>
            <person name="Meyerdierks A."/>
            <person name="Storesund J.E."/>
            <person name="Kallscheuer N."/>
            <person name="Luecker S."/>
            <person name="Lage O.M."/>
            <person name="Pohl T."/>
            <person name="Merkel B.J."/>
            <person name="Hornburger P."/>
            <person name="Mueller R.-W."/>
            <person name="Bruemmer F."/>
            <person name="Labrenz M."/>
            <person name="Spormann A.M."/>
            <person name="Op den Camp H."/>
            <person name="Overmann J."/>
            <person name="Amann R."/>
            <person name="Jetten M.S.M."/>
            <person name="Mascher T."/>
            <person name="Medema M.H."/>
            <person name="Devos D.P."/>
            <person name="Kaster A.-K."/>
            <person name="Ovreas L."/>
            <person name="Rohde M."/>
            <person name="Galperin M.Y."/>
            <person name="Jogler C."/>
        </authorList>
    </citation>
    <scope>NUCLEOTIDE SEQUENCE [LARGE SCALE GENOMIC DNA]</scope>
    <source>
        <strain evidence="7 8">Mal52</strain>
    </source>
</reference>
<dbReference type="EMBL" id="CP036276">
    <property type="protein sequence ID" value="QDU46397.1"/>
    <property type="molecule type" value="Genomic_DNA"/>
</dbReference>
<proteinExistence type="inferred from homology"/>
<dbReference type="SUPFAM" id="SSF48576">
    <property type="entry name" value="Terpenoid synthases"/>
    <property type="match status" value="1"/>
</dbReference>
<evidence type="ECO:0000256" key="4">
    <source>
        <dbReference type="ARBA" id="ARBA00022723"/>
    </source>
</evidence>
<dbReference type="Gene3D" id="1.10.600.10">
    <property type="entry name" value="Farnesyl Diphosphate Synthase"/>
    <property type="match status" value="1"/>
</dbReference>
<accession>A0A517ZV83</accession>
<dbReference type="PANTHER" id="PTHR12001:SF69">
    <property type="entry name" value="ALL TRANS-POLYPRENYL-DIPHOSPHATE SYNTHASE PDSS1"/>
    <property type="match status" value="1"/>
</dbReference>
<dbReference type="InterPro" id="IPR002829">
    <property type="entry name" value="DUF116"/>
</dbReference>
<comment type="cofactor">
    <cofactor evidence="1">
        <name>Mg(2+)</name>
        <dbReference type="ChEBI" id="CHEBI:18420"/>
    </cofactor>
</comment>
<dbReference type="Pfam" id="PF00348">
    <property type="entry name" value="polyprenyl_synt"/>
    <property type="match status" value="1"/>
</dbReference>
<evidence type="ECO:0000256" key="3">
    <source>
        <dbReference type="ARBA" id="ARBA00022679"/>
    </source>
</evidence>
<gene>
    <name evidence="7" type="primary">sdsA</name>
    <name evidence="7" type="ORF">Mal52_49170</name>
</gene>
<dbReference type="GO" id="GO:0046872">
    <property type="term" value="F:metal ion binding"/>
    <property type="evidence" value="ECO:0007669"/>
    <property type="project" value="UniProtKB-KW"/>
</dbReference>
<evidence type="ECO:0000256" key="1">
    <source>
        <dbReference type="ARBA" id="ARBA00001946"/>
    </source>
</evidence>
<evidence type="ECO:0000256" key="2">
    <source>
        <dbReference type="ARBA" id="ARBA00006706"/>
    </source>
</evidence>
<name>A0A517ZV83_9PLAN</name>
<protein>
    <submittedName>
        <fullName evidence="7">All-trans-nonaprenyl-diphosphate synthase (Geranyl-diphosphate specific)</fullName>
        <ecNumber evidence="7">2.5.1.84</ecNumber>
    </submittedName>
</protein>
<dbReference type="Proteomes" id="UP000319383">
    <property type="component" value="Chromosome"/>
</dbReference>
<organism evidence="7 8">
    <name type="scientific">Symmachiella dynata</name>
    <dbReference type="NCBI Taxonomy" id="2527995"/>
    <lineage>
        <taxon>Bacteria</taxon>
        <taxon>Pseudomonadati</taxon>
        <taxon>Planctomycetota</taxon>
        <taxon>Planctomycetia</taxon>
        <taxon>Planctomycetales</taxon>
        <taxon>Planctomycetaceae</taxon>
        <taxon>Symmachiella</taxon>
    </lineage>
</organism>
<feature type="region of interest" description="Disordered" evidence="6">
    <location>
        <begin position="1"/>
        <end position="47"/>
    </location>
</feature>
<evidence type="ECO:0000313" key="7">
    <source>
        <dbReference type="EMBL" id="QDU46397.1"/>
    </source>
</evidence>
<dbReference type="PANTHER" id="PTHR12001">
    <property type="entry name" value="GERANYLGERANYL PYROPHOSPHATE SYNTHASE"/>
    <property type="match status" value="1"/>
</dbReference>
<dbReference type="AlphaFoldDB" id="A0A517ZV83"/>
<dbReference type="Pfam" id="PF01976">
    <property type="entry name" value="DUF116"/>
    <property type="match status" value="1"/>
</dbReference>